<dbReference type="InterPro" id="IPR050313">
    <property type="entry name" value="Carb_Metab_HTH_regulators"/>
</dbReference>
<accession>A0AAP2G8L5</accession>
<sequence length="243" mass="25814">MTDTQTTPNLSPRQAVVLSRVLGSGFVTIEALAEEFGVSAQTVRRDIITLSEKGLLQRFHGGAGPVGAAESARLDHAAKRDVAKPEKHLVGARAAAIIPDGASVFLDVGTTIECCAARLAQRKGFRIFTTSIRTALLFDPEAHEVNVIGGRLSGRDGSLTGEEVILRLNDLRIDVALIACSAVDDTERVMDFNTSKIAVKKAAMNAAAASYLLCTTSKFGRTALATIAPMSRFQSIITEVETS</sequence>
<proteinExistence type="predicted"/>
<evidence type="ECO:0000256" key="1">
    <source>
        <dbReference type="ARBA" id="ARBA00022491"/>
    </source>
</evidence>
<keyword evidence="2" id="KW-0805">Transcription regulation</keyword>
<feature type="domain" description="HTH deoR-type" evidence="5">
    <location>
        <begin position="10"/>
        <end position="65"/>
    </location>
</feature>
<dbReference type="InterPro" id="IPR014036">
    <property type="entry name" value="DeoR-like_C"/>
</dbReference>
<dbReference type="AlphaFoldDB" id="A0AAP2G8L5"/>
<gene>
    <name evidence="6" type="ORF">IV417_13685</name>
</gene>
<dbReference type="Gene3D" id="1.10.10.10">
    <property type="entry name" value="Winged helix-like DNA-binding domain superfamily/Winged helix DNA-binding domain"/>
    <property type="match status" value="1"/>
</dbReference>
<dbReference type="RefSeq" id="WP_327794637.1">
    <property type="nucleotide sequence ID" value="NZ_JADQAZ010000002.1"/>
</dbReference>
<name>A0AAP2G8L5_9RHOB</name>
<keyword evidence="3" id="KW-0238">DNA-binding</keyword>
<organism evidence="6 7">
    <name type="scientific">Harenicola maris</name>
    <dbReference type="NCBI Taxonomy" id="2841044"/>
    <lineage>
        <taxon>Bacteria</taxon>
        <taxon>Pseudomonadati</taxon>
        <taxon>Pseudomonadota</taxon>
        <taxon>Alphaproteobacteria</taxon>
        <taxon>Rhodobacterales</taxon>
        <taxon>Paracoccaceae</taxon>
        <taxon>Harenicola</taxon>
    </lineage>
</organism>
<dbReference type="PRINTS" id="PR00037">
    <property type="entry name" value="HTHLACR"/>
</dbReference>
<dbReference type="SMART" id="SM01134">
    <property type="entry name" value="DeoRC"/>
    <property type="match status" value="1"/>
</dbReference>
<dbReference type="SUPFAM" id="SSF46785">
    <property type="entry name" value="Winged helix' DNA-binding domain"/>
    <property type="match status" value="1"/>
</dbReference>
<dbReference type="PANTHER" id="PTHR30363:SF4">
    <property type="entry name" value="GLYCEROL-3-PHOSPHATE REGULON REPRESSOR"/>
    <property type="match status" value="1"/>
</dbReference>
<dbReference type="PROSITE" id="PS51000">
    <property type="entry name" value="HTH_DEOR_2"/>
    <property type="match status" value="1"/>
</dbReference>
<dbReference type="EMBL" id="JADQAZ010000002">
    <property type="protein sequence ID" value="MBT0958436.1"/>
    <property type="molecule type" value="Genomic_DNA"/>
</dbReference>
<evidence type="ECO:0000256" key="2">
    <source>
        <dbReference type="ARBA" id="ARBA00023015"/>
    </source>
</evidence>
<dbReference type="Gene3D" id="3.40.50.1360">
    <property type="match status" value="1"/>
</dbReference>
<dbReference type="SMART" id="SM00420">
    <property type="entry name" value="HTH_DEOR"/>
    <property type="match status" value="1"/>
</dbReference>
<dbReference type="PANTHER" id="PTHR30363">
    <property type="entry name" value="HTH-TYPE TRANSCRIPTIONAL REGULATOR SRLR-RELATED"/>
    <property type="match status" value="1"/>
</dbReference>
<dbReference type="InterPro" id="IPR037171">
    <property type="entry name" value="NagB/RpiA_transferase-like"/>
</dbReference>
<evidence type="ECO:0000256" key="3">
    <source>
        <dbReference type="ARBA" id="ARBA00023125"/>
    </source>
</evidence>
<dbReference type="Pfam" id="PF00455">
    <property type="entry name" value="DeoRC"/>
    <property type="match status" value="1"/>
</dbReference>
<dbReference type="InterPro" id="IPR036388">
    <property type="entry name" value="WH-like_DNA-bd_sf"/>
</dbReference>
<evidence type="ECO:0000313" key="7">
    <source>
        <dbReference type="Proteomes" id="UP001315686"/>
    </source>
</evidence>
<dbReference type="GO" id="GO:0003700">
    <property type="term" value="F:DNA-binding transcription factor activity"/>
    <property type="evidence" value="ECO:0007669"/>
    <property type="project" value="InterPro"/>
</dbReference>
<dbReference type="InterPro" id="IPR018356">
    <property type="entry name" value="Tscrpt_reg_HTH_DeoR_CS"/>
</dbReference>
<dbReference type="InterPro" id="IPR001034">
    <property type="entry name" value="DeoR_HTH"/>
</dbReference>
<reference evidence="6 7" key="1">
    <citation type="journal article" date="2021" name="Arch. Microbiol.">
        <title>Harenicola maris gen. nov., sp. nov. isolated from the Sea of Japan shallow sediments.</title>
        <authorList>
            <person name="Romanenko L.A."/>
            <person name="Kurilenko V.V."/>
            <person name="Chernysheva N.Y."/>
            <person name="Tekutyeva L.A."/>
            <person name="Velansky P.V."/>
            <person name="Svetashev V.I."/>
            <person name="Isaeva M.P."/>
        </authorList>
    </citation>
    <scope>NUCLEOTIDE SEQUENCE [LARGE SCALE GENOMIC DNA]</scope>
    <source>
        <strain evidence="6 7">KMM 3653</strain>
    </source>
</reference>
<dbReference type="InterPro" id="IPR036390">
    <property type="entry name" value="WH_DNA-bd_sf"/>
</dbReference>
<evidence type="ECO:0000259" key="5">
    <source>
        <dbReference type="PROSITE" id="PS51000"/>
    </source>
</evidence>
<dbReference type="Pfam" id="PF08220">
    <property type="entry name" value="HTH_DeoR"/>
    <property type="match status" value="1"/>
</dbReference>
<dbReference type="SUPFAM" id="SSF100950">
    <property type="entry name" value="NagB/RpiA/CoA transferase-like"/>
    <property type="match status" value="1"/>
</dbReference>
<evidence type="ECO:0000313" key="6">
    <source>
        <dbReference type="EMBL" id="MBT0958436.1"/>
    </source>
</evidence>
<dbReference type="Proteomes" id="UP001315686">
    <property type="component" value="Unassembled WGS sequence"/>
</dbReference>
<keyword evidence="4" id="KW-0804">Transcription</keyword>
<keyword evidence="1" id="KW-0678">Repressor</keyword>
<dbReference type="PROSITE" id="PS00894">
    <property type="entry name" value="HTH_DEOR_1"/>
    <property type="match status" value="1"/>
</dbReference>
<dbReference type="GO" id="GO:0003677">
    <property type="term" value="F:DNA binding"/>
    <property type="evidence" value="ECO:0007669"/>
    <property type="project" value="UniProtKB-KW"/>
</dbReference>
<evidence type="ECO:0000256" key="4">
    <source>
        <dbReference type="ARBA" id="ARBA00023163"/>
    </source>
</evidence>
<comment type="caution">
    <text evidence="6">The sequence shown here is derived from an EMBL/GenBank/DDBJ whole genome shotgun (WGS) entry which is preliminary data.</text>
</comment>
<protein>
    <submittedName>
        <fullName evidence="6">DeoR/GlpR transcriptional regulator</fullName>
    </submittedName>
</protein>
<keyword evidence="7" id="KW-1185">Reference proteome</keyword>